<reference evidence="3 4" key="1">
    <citation type="submission" date="2024-06" db="EMBL/GenBank/DDBJ databases">
        <authorList>
            <person name="Pan Q."/>
            <person name="Wen M."/>
            <person name="Jouanno E."/>
            <person name="Zahm M."/>
            <person name="Klopp C."/>
            <person name="Cabau C."/>
            <person name="Louis A."/>
            <person name="Berthelot C."/>
            <person name="Parey E."/>
            <person name="Roest Crollius H."/>
            <person name="Montfort J."/>
            <person name="Robinson-Rechavi M."/>
            <person name="Bouchez O."/>
            <person name="Lampietro C."/>
            <person name="Lopez Roques C."/>
            <person name="Donnadieu C."/>
            <person name="Postlethwait J."/>
            <person name="Bobe J."/>
            <person name="Verreycken H."/>
            <person name="Guiguen Y."/>
        </authorList>
    </citation>
    <scope>NUCLEOTIDE SEQUENCE [LARGE SCALE GENOMIC DNA]</scope>
    <source>
        <strain evidence="3">Up_M1</strain>
        <tissue evidence="3">Testis</tissue>
    </source>
</reference>
<evidence type="ECO:0000313" key="4">
    <source>
        <dbReference type="Proteomes" id="UP001557470"/>
    </source>
</evidence>
<sequence>MDNRVGLMFPVILVMTYLAMGAKAQTQIPDSTILVEPDLQGDSSGNTAAPTEIVYLPTFQLVPLDVNPGPVGEKDDREDLIEDDGTEDSRKDECGRRDEELESKQGSADQF</sequence>
<comment type="caution">
    <text evidence="3">The sequence shown here is derived from an EMBL/GenBank/DDBJ whole genome shotgun (WGS) entry which is preliminary data.</text>
</comment>
<dbReference type="Proteomes" id="UP001557470">
    <property type="component" value="Unassembled WGS sequence"/>
</dbReference>
<evidence type="ECO:0000256" key="1">
    <source>
        <dbReference type="SAM" id="MobiDB-lite"/>
    </source>
</evidence>
<dbReference type="EMBL" id="JAGEUA010000003">
    <property type="protein sequence ID" value="KAL0992573.1"/>
    <property type="molecule type" value="Genomic_DNA"/>
</dbReference>
<gene>
    <name evidence="3" type="ORF">UPYG_G00095140</name>
</gene>
<organism evidence="3 4">
    <name type="scientific">Umbra pygmaea</name>
    <name type="common">Eastern mudminnow</name>
    <dbReference type="NCBI Taxonomy" id="75934"/>
    <lineage>
        <taxon>Eukaryota</taxon>
        <taxon>Metazoa</taxon>
        <taxon>Chordata</taxon>
        <taxon>Craniata</taxon>
        <taxon>Vertebrata</taxon>
        <taxon>Euteleostomi</taxon>
        <taxon>Actinopterygii</taxon>
        <taxon>Neopterygii</taxon>
        <taxon>Teleostei</taxon>
        <taxon>Protacanthopterygii</taxon>
        <taxon>Esociformes</taxon>
        <taxon>Umbridae</taxon>
        <taxon>Umbra</taxon>
    </lineage>
</organism>
<proteinExistence type="predicted"/>
<evidence type="ECO:0000256" key="2">
    <source>
        <dbReference type="SAM" id="SignalP"/>
    </source>
</evidence>
<dbReference type="AlphaFoldDB" id="A0ABD0WZP8"/>
<feature type="compositionally biased region" description="Basic and acidic residues" evidence="1">
    <location>
        <begin position="87"/>
        <end position="103"/>
    </location>
</feature>
<feature type="chain" id="PRO_5044864524" evidence="2">
    <location>
        <begin position="25"/>
        <end position="111"/>
    </location>
</feature>
<feature type="signal peptide" evidence="2">
    <location>
        <begin position="1"/>
        <end position="24"/>
    </location>
</feature>
<accession>A0ABD0WZP8</accession>
<name>A0ABD0WZP8_UMBPY</name>
<protein>
    <submittedName>
        <fullName evidence="3">Uncharacterized protein</fullName>
    </submittedName>
</protein>
<keyword evidence="2" id="KW-0732">Signal</keyword>
<feature type="region of interest" description="Disordered" evidence="1">
    <location>
        <begin position="65"/>
        <end position="111"/>
    </location>
</feature>
<keyword evidence="4" id="KW-1185">Reference proteome</keyword>
<evidence type="ECO:0000313" key="3">
    <source>
        <dbReference type="EMBL" id="KAL0992573.1"/>
    </source>
</evidence>